<keyword evidence="1" id="KW-0285">Flavoprotein</keyword>
<evidence type="ECO:0000313" key="4">
    <source>
        <dbReference type="Proteomes" id="UP000285864"/>
    </source>
</evidence>
<proteinExistence type="predicted"/>
<keyword evidence="4" id="KW-1185">Reference proteome</keyword>
<name>A0A412GPL5_9BACT</name>
<dbReference type="PANTHER" id="PTHR43278:SF2">
    <property type="entry name" value="IRON-SULFUR FLAVOPROTEIN"/>
    <property type="match status" value="1"/>
</dbReference>
<protein>
    <submittedName>
        <fullName evidence="3">Flavodoxin family protein</fullName>
    </submittedName>
</protein>
<dbReference type="EMBL" id="QRUU01000025">
    <property type="protein sequence ID" value="RGR96683.1"/>
    <property type="molecule type" value="Genomic_DNA"/>
</dbReference>
<dbReference type="PANTHER" id="PTHR43278">
    <property type="entry name" value="NAD(P)H-DEPENDENT FMN-CONTAINING OXIDOREDUCTASE YWQN-RELATED"/>
    <property type="match status" value="1"/>
</dbReference>
<dbReference type="InterPro" id="IPR029039">
    <property type="entry name" value="Flavoprotein-like_sf"/>
</dbReference>
<reference evidence="3 4" key="1">
    <citation type="submission" date="2018-08" db="EMBL/GenBank/DDBJ databases">
        <title>A genome reference for cultivated species of the human gut microbiota.</title>
        <authorList>
            <person name="Zou Y."/>
            <person name="Xue W."/>
            <person name="Luo G."/>
        </authorList>
    </citation>
    <scope>NUCLEOTIDE SEQUENCE [LARGE SCALE GENOMIC DNA]</scope>
    <source>
        <strain evidence="3 4">AF24-2</strain>
    </source>
</reference>
<sequence length="171" mass="19601">MKLIMTDRPVDLSFLKDEAVKYIDLSSLRIANCVGCFGCWTKTPGKCVIRDDATWVYPCIAASDTVLYVSRLCYGGYDSVMKTMLERAIPVQQAFIRIYKGETHHVQRAVMPKKATILAYGDISSEEKELFRKLVARNAANMNFESYEVRFTTEAMLNDVVKDIVEKWEKY</sequence>
<dbReference type="AlphaFoldDB" id="A0A412GPL5"/>
<accession>A0A412GPL5</accession>
<comment type="caution">
    <text evidence="3">The sequence shown here is derived from an EMBL/GenBank/DDBJ whole genome shotgun (WGS) entry which is preliminary data.</text>
</comment>
<dbReference type="SUPFAM" id="SSF52218">
    <property type="entry name" value="Flavoproteins"/>
    <property type="match status" value="1"/>
</dbReference>
<evidence type="ECO:0000256" key="1">
    <source>
        <dbReference type="ARBA" id="ARBA00022630"/>
    </source>
</evidence>
<organism evidence="3 4">
    <name type="scientific">Phocaeicola coprocola</name>
    <dbReference type="NCBI Taxonomy" id="310298"/>
    <lineage>
        <taxon>Bacteria</taxon>
        <taxon>Pseudomonadati</taxon>
        <taxon>Bacteroidota</taxon>
        <taxon>Bacteroidia</taxon>
        <taxon>Bacteroidales</taxon>
        <taxon>Bacteroidaceae</taxon>
        <taxon>Phocaeicola</taxon>
    </lineage>
</organism>
<keyword evidence="2" id="KW-0288">FMN</keyword>
<evidence type="ECO:0000313" key="3">
    <source>
        <dbReference type="EMBL" id="RGR96683.1"/>
    </source>
</evidence>
<evidence type="ECO:0000256" key="2">
    <source>
        <dbReference type="ARBA" id="ARBA00022643"/>
    </source>
</evidence>
<dbReference type="Proteomes" id="UP000285864">
    <property type="component" value="Unassembled WGS sequence"/>
</dbReference>
<dbReference type="RefSeq" id="WP_118484194.1">
    <property type="nucleotide sequence ID" value="NZ_QRUU01000025.1"/>
</dbReference>
<gene>
    <name evidence="3" type="ORF">DWY20_07240</name>
</gene>
<dbReference type="InterPro" id="IPR051796">
    <property type="entry name" value="ISF_SsuE-like"/>
</dbReference>
<dbReference type="Gene3D" id="3.40.50.360">
    <property type="match status" value="1"/>
</dbReference>